<reference evidence="2 3" key="1">
    <citation type="submission" date="2020-08" db="EMBL/GenBank/DDBJ databases">
        <title>Genomic Encyclopedia of Type Strains, Phase IV (KMG-IV): sequencing the most valuable type-strain genomes for metagenomic binning, comparative biology and taxonomic classification.</title>
        <authorList>
            <person name="Goeker M."/>
        </authorList>
    </citation>
    <scope>NUCLEOTIDE SEQUENCE [LARGE SCALE GENOMIC DNA]</scope>
    <source>
        <strain evidence="2 3">DSM 103737</strain>
    </source>
</reference>
<evidence type="ECO:0000313" key="2">
    <source>
        <dbReference type="EMBL" id="MBB4017815.1"/>
    </source>
</evidence>
<dbReference type="Proteomes" id="UP000577362">
    <property type="component" value="Unassembled WGS sequence"/>
</dbReference>
<feature type="chain" id="PRO_5032745317" description="Lipoprotein" evidence="1">
    <location>
        <begin position="19"/>
        <end position="128"/>
    </location>
</feature>
<name>A0A840BWT6_9HYPH</name>
<gene>
    <name evidence="2" type="ORF">GGR16_002849</name>
</gene>
<accession>A0A840BWT6</accession>
<evidence type="ECO:0000313" key="3">
    <source>
        <dbReference type="Proteomes" id="UP000577362"/>
    </source>
</evidence>
<dbReference type="AlphaFoldDB" id="A0A840BWT6"/>
<organism evidence="2 3">
    <name type="scientific">Chelatococcus caeni</name>
    <dbReference type="NCBI Taxonomy" id="1348468"/>
    <lineage>
        <taxon>Bacteria</taxon>
        <taxon>Pseudomonadati</taxon>
        <taxon>Pseudomonadota</taxon>
        <taxon>Alphaproteobacteria</taxon>
        <taxon>Hyphomicrobiales</taxon>
        <taxon>Chelatococcaceae</taxon>
        <taxon>Chelatococcus</taxon>
    </lineage>
</organism>
<sequence>MRRTAIIVSAVAASLAVAGCVSSIQNKEDMLSAAGFKIKPADTPDKLASLKALPAHKFVQQAQNGNVLYLYADPSICRCLYYGDQTAYGNYRQMVFQQNLADEQQMTAMMNQQAAMNWDWGVWGPGWY</sequence>
<dbReference type="PROSITE" id="PS51257">
    <property type="entry name" value="PROKAR_LIPOPROTEIN"/>
    <property type="match status" value="1"/>
</dbReference>
<keyword evidence="3" id="KW-1185">Reference proteome</keyword>
<evidence type="ECO:0008006" key="4">
    <source>
        <dbReference type="Google" id="ProtNLM"/>
    </source>
</evidence>
<dbReference type="RefSeq" id="WP_210289572.1">
    <property type="nucleotide sequence ID" value="NZ_JACIEN010000003.1"/>
</dbReference>
<keyword evidence="1" id="KW-0732">Signal</keyword>
<feature type="signal peptide" evidence="1">
    <location>
        <begin position="1"/>
        <end position="18"/>
    </location>
</feature>
<evidence type="ECO:0000256" key="1">
    <source>
        <dbReference type="SAM" id="SignalP"/>
    </source>
</evidence>
<comment type="caution">
    <text evidence="2">The sequence shown here is derived from an EMBL/GenBank/DDBJ whole genome shotgun (WGS) entry which is preliminary data.</text>
</comment>
<protein>
    <recommendedName>
        <fullName evidence="4">Lipoprotein</fullName>
    </recommendedName>
</protein>
<proteinExistence type="predicted"/>
<dbReference type="EMBL" id="JACIEN010000003">
    <property type="protein sequence ID" value="MBB4017815.1"/>
    <property type="molecule type" value="Genomic_DNA"/>
</dbReference>